<comment type="caution">
    <text evidence="1">The sequence shown here is derived from an EMBL/GenBank/DDBJ whole genome shotgun (WGS) entry which is preliminary data.</text>
</comment>
<dbReference type="Proteomes" id="UP001157133">
    <property type="component" value="Unassembled WGS sequence"/>
</dbReference>
<dbReference type="EMBL" id="BSSU01000002">
    <property type="protein sequence ID" value="GLX80878.1"/>
    <property type="molecule type" value="Genomic_DNA"/>
</dbReference>
<accession>A0ABQ6GY56</accession>
<evidence type="ECO:0000313" key="1">
    <source>
        <dbReference type="EMBL" id="GLX80878.1"/>
    </source>
</evidence>
<organism evidence="1 2">
    <name type="scientific">Thalassotalea eurytherma</name>
    <dbReference type="NCBI Taxonomy" id="1144278"/>
    <lineage>
        <taxon>Bacteria</taxon>
        <taxon>Pseudomonadati</taxon>
        <taxon>Pseudomonadota</taxon>
        <taxon>Gammaproteobacteria</taxon>
        <taxon>Alteromonadales</taxon>
        <taxon>Colwelliaceae</taxon>
        <taxon>Thalassotalea</taxon>
    </lineage>
</organism>
<proteinExistence type="predicted"/>
<protein>
    <submittedName>
        <fullName evidence="1">Uncharacterized protein</fullName>
    </submittedName>
</protein>
<evidence type="ECO:0000313" key="2">
    <source>
        <dbReference type="Proteomes" id="UP001157133"/>
    </source>
</evidence>
<sequence length="90" mass="10547">MEIYTKTTQEIISETLDRRHKKFTEIVPMAKRLARIEALREKHGLRITDNSKTYYQRLNSPQGTQAKAKRLAKRAAQFNQLINQQVKAAY</sequence>
<name>A0ABQ6GY56_9GAMM</name>
<keyword evidence="2" id="KW-1185">Reference proteome</keyword>
<gene>
    <name evidence="1" type="ORF">theurythT_03300</name>
</gene>
<dbReference type="RefSeq" id="WP_284206200.1">
    <property type="nucleotide sequence ID" value="NZ_BSSU01000002.1"/>
</dbReference>
<reference evidence="1 2" key="1">
    <citation type="submission" date="2023-03" db="EMBL/GenBank/DDBJ databases">
        <title>Draft genome sequence of Thalassotalea eurytherma JCM 18482T.</title>
        <authorList>
            <person name="Sawabe T."/>
        </authorList>
    </citation>
    <scope>NUCLEOTIDE SEQUENCE [LARGE SCALE GENOMIC DNA]</scope>
    <source>
        <strain evidence="1 2">JCM 18482</strain>
    </source>
</reference>